<evidence type="ECO:0000256" key="3">
    <source>
        <dbReference type="ARBA" id="ARBA00023015"/>
    </source>
</evidence>
<keyword evidence="5" id="KW-0539">Nucleus</keyword>
<dbReference type="GO" id="GO:0005634">
    <property type="term" value="C:nucleus"/>
    <property type="evidence" value="ECO:0007669"/>
    <property type="project" value="UniProtKB-SubCell"/>
</dbReference>
<proteinExistence type="inferred from homology"/>
<evidence type="ECO:0000313" key="6">
    <source>
        <dbReference type="Proteomes" id="UP000085678"/>
    </source>
</evidence>
<dbReference type="KEGG" id="lak:106154495"/>
<comment type="similarity">
    <text evidence="2">Belongs to the TADA1 family.</text>
</comment>
<dbReference type="GO" id="GO:0003713">
    <property type="term" value="F:transcription coactivator activity"/>
    <property type="evidence" value="ECO:0007669"/>
    <property type="project" value="TreeGrafter"/>
</dbReference>
<dbReference type="STRING" id="7574.A0A1S3HH06"/>
<organism evidence="6 7">
    <name type="scientific">Lingula anatina</name>
    <name type="common">Brachiopod</name>
    <name type="synonym">Lingula unguis</name>
    <dbReference type="NCBI Taxonomy" id="7574"/>
    <lineage>
        <taxon>Eukaryota</taxon>
        <taxon>Metazoa</taxon>
        <taxon>Spiralia</taxon>
        <taxon>Lophotrochozoa</taxon>
        <taxon>Brachiopoda</taxon>
        <taxon>Linguliformea</taxon>
        <taxon>Lingulata</taxon>
        <taxon>Lingulida</taxon>
        <taxon>Linguloidea</taxon>
        <taxon>Lingulidae</taxon>
        <taxon>Lingula</taxon>
    </lineage>
</organism>
<evidence type="ECO:0000256" key="2">
    <source>
        <dbReference type="ARBA" id="ARBA00010314"/>
    </source>
</evidence>
<reference evidence="7" key="1">
    <citation type="journal article" date="2015" name="Nat. Commun.">
        <title>The Lingula genome provides insights into brachiopod evolution and the origin of phosphate biomineralization.</title>
        <authorList>
            <person name="Luo Y.J."/>
            <person name="Takeuchi T."/>
            <person name="Koyanagi R."/>
            <person name="Yamada L."/>
            <person name="Kanda M."/>
            <person name="Khalturina M."/>
            <person name="Fujie M."/>
            <person name="Yamasaki S.I."/>
            <person name="Endo K."/>
            <person name="Satoh N."/>
        </authorList>
    </citation>
    <scope>NUCLEOTIDE SEQUENCE</scope>
</reference>
<dbReference type="CDD" id="cd22934">
    <property type="entry name" value="HFD_TADA1"/>
    <property type="match status" value="1"/>
</dbReference>
<keyword evidence="3" id="KW-0805">Transcription regulation</keyword>
<keyword evidence="6" id="KW-1185">Reference proteome</keyword>
<dbReference type="Pfam" id="PF12767">
    <property type="entry name" value="SAGA-Tad1"/>
    <property type="match status" value="1"/>
</dbReference>
<dbReference type="InParanoid" id="A0A1S3HH06"/>
<evidence type="ECO:0000313" key="7">
    <source>
        <dbReference type="RefSeq" id="XP_013384309.1"/>
    </source>
</evidence>
<dbReference type="Proteomes" id="UP000085678">
    <property type="component" value="Unplaced"/>
</dbReference>
<evidence type="ECO:0000256" key="1">
    <source>
        <dbReference type="ARBA" id="ARBA00004123"/>
    </source>
</evidence>
<name>A0A1S3HH06_LINAN</name>
<gene>
    <name evidence="7" type="primary">LOC106154495</name>
</gene>
<keyword evidence="4" id="KW-0804">Transcription</keyword>
<protein>
    <submittedName>
        <fullName evidence="7">Transcriptional adapter 1</fullName>
    </submittedName>
</protein>
<dbReference type="OrthoDB" id="10264870at2759"/>
<dbReference type="GO" id="GO:0000124">
    <property type="term" value="C:SAGA complex"/>
    <property type="evidence" value="ECO:0007669"/>
    <property type="project" value="UniProtKB-ARBA"/>
</dbReference>
<dbReference type="GeneID" id="106154495"/>
<evidence type="ECO:0000256" key="4">
    <source>
        <dbReference type="ARBA" id="ARBA00023163"/>
    </source>
</evidence>
<evidence type="ECO:0000256" key="5">
    <source>
        <dbReference type="ARBA" id="ARBA00023242"/>
    </source>
</evidence>
<comment type="subcellular location">
    <subcellularLocation>
        <location evidence="1">Nucleus</location>
    </subcellularLocation>
</comment>
<dbReference type="PANTHER" id="PTHR21277">
    <property type="entry name" value="TRANSCRIPTIONAL ADAPTER 1"/>
    <property type="match status" value="1"/>
</dbReference>
<dbReference type="FunCoup" id="A0A1S3HH06">
    <property type="interactions" value="1552"/>
</dbReference>
<dbReference type="PANTHER" id="PTHR21277:SF5">
    <property type="entry name" value="TRANSCRIPTIONAL ADAPTER 1"/>
    <property type="match status" value="1"/>
</dbReference>
<accession>A0A1S3HH06</accession>
<dbReference type="RefSeq" id="XP_013384309.1">
    <property type="nucleotide sequence ID" value="XM_013528855.1"/>
</dbReference>
<dbReference type="InterPro" id="IPR024738">
    <property type="entry name" value="Hfi1/Tada1"/>
</dbReference>
<reference evidence="7" key="2">
    <citation type="submission" date="2025-08" db="UniProtKB">
        <authorList>
            <consortium name="RefSeq"/>
        </authorList>
    </citation>
    <scope>IDENTIFICATION</scope>
</reference>
<dbReference type="GO" id="GO:0006357">
    <property type="term" value="P:regulation of transcription by RNA polymerase II"/>
    <property type="evidence" value="ECO:0007669"/>
    <property type="project" value="TreeGrafter"/>
</dbReference>
<dbReference type="AlphaFoldDB" id="A0A1S3HH06"/>
<sequence length="343" mass="38565">MAASAELNVARKKLAEALGDSITLYFHNLRSWFKQKMSREDFDLEARRLLTREAVHLHNEFLLAILTRCQTYSSMLMPRDLNCSSLAYTPAAKALRKESHKIKSKKAKTTRSAFVQRFQPASPLNYSSVVLPGPPEEEGAISFCTREMMLPDIGMVHGRMLVMAWDQGLEDVKDDAVRLVMQAVEHQLKCVLTAVFSQRNGFQMRERRFKHAMGTQAPQDNIRNSESLHEHISGSAPTAVSSKGTHIPSMKRSLELGAAGASLQLSCGGSESPAKSPVSLYELMASLEVYRSCIPSHTVFVTNMERIISKLWHASKEEVEQEYIHKQEVQIKTDLASSRFIRL</sequence>